<keyword evidence="2" id="KW-1185">Reference proteome</keyword>
<gene>
    <name evidence="1" type="ORF">BV25DRAFT_1918209</name>
</gene>
<proteinExistence type="predicted"/>
<reference evidence="1" key="2">
    <citation type="journal article" date="2022" name="New Phytol.">
        <title>Evolutionary transition to the ectomycorrhizal habit in the genomes of a hyperdiverse lineage of mushroom-forming fungi.</title>
        <authorList>
            <person name="Looney B."/>
            <person name="Miyauchi S."/>
            <person name="Morin E."/>
            <person name="Drula E."/>
            <person name="Courty P.E."/>
            <person name="Kohler A."/>
            <person name="Kuo A."/>
            <person name="LaButti K."/>
            <person name="Pangilinan J."/>
            <person name="Lipzen A."/>
            <person name="Riley R."/>
            <person name="Andreopoulos W."/>
            <person name="He G."/>
            <person name="Johnson J."/>
            <person name="Nolan M."/>
            <person name="Tritt A."/>
            <person name="Barry K.W."/>
            <person name="Grigoriev I.V."/>
            <person name="Nagy L.G."/>
            <person name="Hibbett D."/>
            <person name="Henrissat B."/>
            <person name="Matheny P.B."/>
            <person name="Labbe J."/>
            <person name="Martin F.M."/>
        </authorList>
    </citation>
    <scope>NUCLEOTIDE SEQUENCE</scope>
    <source>
        <strain evidence="1">HHB10654</strain>
    </source>
</reference>
<name>A0ACB8SV57_9AGAM</name>
<protein>
    <submittedName>
        <fullName evidence="1">Uncharacterized protein</fullName>
    </submittedName>
</protein>
<dbReference type="EMBL" id="MU277223">
    <property type="protein sequence ID" value="KAI0059835.1"/>
    <property type="molecule type" value="Genomic_DNA"/>
</dbReference>
<organism evidence="1 2">
    <name type="scientific">Artomyces pyxidatus</name>
    <dbReference type="NCBI Taxonomy" id="48021"/>
    <lineage>
        <taxon>Eukaryota</taxon>
        <taxon>Fungi</taxon>
        <taxon>Dikarya</taxon>
        <taxon>Basidiomycota</taxon>
        <taxon>Agaricomycotina</taxon>
        <taxon>Agaricomycetes</taxon>
        <taxon>Russulales</taxon>
        <taxon>Auriscalpiaceae</taxon>
        <taxon>Artomyces</taxon>
    </lineage>
</organism>
<sequence>MLTPCGHLRGAQDQLVDLRKEHRVPTFYGGDTADDNAGFADIIALCAAMMFGAVHCAAWHSAFLTDAEKIIWRVSSLAIVALPAAILVPLLVLLMISRLGDSGSTVGNVFVDMFPLVFIISAPLYIAARSLLLALSFSSLRSLPYRAVQWTLLIPHFT</sequence>
<dbReference type="Proteomes" id="UP000814140">
    <property type="component" value="Unassembled WGS sequence"/>
</dbReference>
<comment type="caution">
    <text evidence="1">The sequence shown here is derived from an EMBL/GenBank/DDBJ whole genome shotgun (WGS) entry which is preliminary data.</text>
</comment>
<accession>A0ACB8SV57</accession>
<evidence type="ECO:0000313" key="1">
    <source>
        <dbReference type="EMBL" id="KAI0059835.1"/>
    </source>
</evidence>
<reference evidence="1" key="1">
    <citation type="submission" date="2021-03" db="EMBL/GenBank/DDBJ databases">
        <authorList>
            <consortium name="DOE Joint Genome Institute"/>
            <person name="Ahrendt S."/>
            <person name="Looney B.P."/>
            <person name="Miyauchi S."/>
            <person name="Morin E."/>
            <person name="Drula E."/>
            <person name="Courty P.E."/>
            <person name="Chicoki N."/>
            <person name="Fauchery L."/>
            <person name="Kohler A."/>
            <person name="Kuo A."/>
            <person name="Labutti K."/>
            <person name="Pangilinan J."/>
            <person name="Lipzen A."/>
            <person name="Riley R."/>
            <person name="Andreopoulos W."/>
            <person name="He G."/>
            <person name="Johnson J."/>
            <person name="Barry K.W."/>
            <person name="Grigoriev I.V."/>
            <person name="Nagy L."/>
            <person name="Hibbett D."/>
            <person name="Henrissat B."/>
            <person name="Matheny P.B."/>
            <person name="Labbe J."/>
            <person name="Martin F."/>
        </authorList>
    </citation>
    <scope>NUCLEOTIDE SEQUENCE</scope>
    <source>
        <strain evidence="1">HHB10654</strain>
    </source>
</reference>
<evidence type="ECO:0000313" key="2">
    <source>
        <dbReference type="Proteomes" id="UP000814140"/>
    </source>
</evidence>